<feature type="chain" id="PRO_5026075395" evidence="1">
    <location>
        <begin position="28"/>
        <end position="154"/>
    </location>
</feature>
<dbReference type="EMBL" id="CP046566">
    <property type="protein sequence ID" value="QGW27857.1"/>
    <property type="molecule type" value="Genomic_DNA"/>
</dbReference>
<evidence type="ECO:0000256" key="1">
    <source>
        <dbReference type="SAM" id="SignalP"/>
    </source>
</evidence>
<accession>A0A6I6G6F1</accession>
<proteinExistence type="predicted"/>
<name>A0A6I6G6F1_9BACT</name>
<evidence type="ECO:0000313" key="3">
    <source>
        <dbReference type="Proteomes" id="UP000426027"/>
    </source>
</evidence>
<dbReference type="KEGG" id="fls:GLV81_06885"/>
<feature type="signal peptide" evidence="1">
    <location>
        <begin position="1"/>
        <end position="27"/>
    </location>
</feature>
<keyword evidence="1" id="KW-0732">Signal</keyword>
<protein>
    <submittedName>
        <fullName evidence="2">Uncharacterized protein</fullName>
    </submittedName>
</protein>
<dbReference type="RefSeq" id="WP_157478020.1">
    <property type="nucleotide sequence ID" value="NZ_CP046566.1"/>
</dbReference>
<gene>
    <name evidence="2" type="ORF">GLV81_06885</name>
</gene>
<sequence>MMERKQFLLNMVKLMPAMALAPSVVFARDNEAALKCEQVLLGKAQPVVLQAKGKTQHIQQAVSVSYRNNMFWITDIWGKQYSTSNLLIHADEFEISPALNEVMLNVAGVKTSLHLETSKKANHPQLRCFSAAKLTTDMMQRWMATPKPTLVAIS</sequence>
<dbReference type="Proteomes" id="UP000426027">
    <property type="component" value="Chromosome"/>
</dbReference>
<organism evidence="2 3">
    <name type="scientific">Phnomibacter ginsenosidimutans</name>
    <dbReference type="NCBI Taxonomy" id="2676868"/>
    <lineage>
        <taxon>Bacteria</taxon>
        <taxon>Pseudomonadati</taxon>
        <taxon>Bacteroidota</taxon>
        <taxon>Chitinophagia</taxon>
        <taxon>Chitinophagales</taxon>
        <taxon>Chitinophagaceae</taxon>
        <taxon>Phnomibacter</taxon>
    </lineage>
</organism>
<dbReference type="AlphaFoldDB" id="A0A6I6G6F1"/>
<reference evidence="2 3" key="1">
    <citation type="submission" date="2019-11" db="EMBL/GenBank/DDBJ databases">
        <authorList>
            <person name="Im W.T."/>
        </authorList>
    </citation>
    <scope>NUCLEOTIDE SEQUENCE [LARGE SCALE GENOMIC DNA]</scope>
    <source>
        <strain evidence="2 3">SB-02</strain>
    </source>
</reference>
<evidence type="ECO:0000313" key="2">
    <source>
        <dbReference type="EMBL" id="QGW27857.1"/>
    </source>
</evidence>
<keyword evidence="3" id="KW-1185">Reference proteome</keyword>